<evidence type="ECO:0000256" key="14">
    <source>
        <dbReference type="ARBA" id="ARBA00049255"/>
    </source>
</evidence>
<comment type="similarity">
    <text evidence="2 15">Belongs to the phenylalanyl-tRNA synthetase beta subunit family. Type 1 subfamily.</text>
</comment>
<dbReference type="PROSITE" id="PS51483">
    <property type="entry name" value="B5"/>
    <property type="match status" value="1"/>
</dbReference>
<dbReference type="GO" id="GO:0004826">
    <property type="term" value="F:phenylalanine-tRNA ligase activity"/>
    <property type="evidence" value="ECO:0007669"/>
    <property type="project" value="UniProtKB-UniRule"/>
</dbReference>
<dbReference type="GeneID" id="303188446"/>
<keyword evidence="8 15" id="KW-0547">Nucleotide-binding</keyword>
<evidence type="ECO:0000256" key="12">
    <source>
        <dbReference type="ARBA" id="ARBA00022917"/>
    </source>
</evidence>
<feature type="binding site" evidence="15">
    <location>
        <position position="464"/>
    </location>
    <ligand>
        <name>Mg(2+)</name>
        <dbReference type="ChEBI" id="CHEBI:18420"/>
        <note>shared with alpha subunit</note>
    </ligand>
</feature>
<dbReference type="SUPFAM" id="SSF55681">
    <property type="entry name" value="Class II aaRS and biotin synthetases"/>
    <property type="match status" value="1"/>
</dbReference>
<comment type="subcellular location">
    <subcellularLocation>
        <location evidence="1 15">Cytoplasm</location>
    </subcellularLocation>
</comment>
<evidence type="ECO:0000313" key="20">
    <source>
        <dbReference type="EMBL" id="RCS73188.1"/>
    </source>
</evidence>
<dbReference type="Pfam" id="PF03484">
    <property type="entry name" value="B5"/>
    <property type="match status" value="1"/>
</dbReference>
<feature type="domain" description="TRNA-binding" evidence="17">
    <location>
        <begin position="44"/>
        <end position="153"/>
    </location>
</feature>
<comment type="subunit">
    <text evidence="3 15">Tetramer of two alpha and two beta subunits.</text>
</comment>
<dbReference type="InterPro" id="IPR033714">
    <property type="entry name" value="tRNA_bind_bactPheRS"/>
</dbReference>
<feature type="domain" description="FDX-ACB" evidence="18">
    <location>
        <begin position="711"/>
        <end position="804"/>
    </location>
</feature>
<keyword evidence="6 15" id="KW-0436">Ligase</keyword>
<dbReference type="Gene3D" id="3.50.40.10">
    <property type="entry name" value="Phenylalanyl-trna Synthetase, Chain B, domain 3"/>
    <property type="match status" value="1"/>
</dbReference>
<dbReference type="SMART" id="SM00874">
    <property type="entry name" value="B5"/>
    <property type="match status" value="1"/>
</dbReference>
<dbReference type="PROSITE" id="PS51447">
    <property type="entry name" value="FDX_ACB"/>
    <property type="match status" value="1"/>
</dbReference>
<dbReference type="InterPro" id="IPR004532">
    <property type="entry name" value="Phe-tRNA-ligase_IIc_bsu_bact"/>
</dbReference>
<reference evidence="20 21" key="1">
    <citation type="journal article" date="2017" name="Elife">
        <title>Extensive horizontal gene transfer in cheese-associated bacteria.</title>
        <authorList>
            <person name="Bonham K.S."/>
            <person name="Wolfe B.E."/>
            <person name="Dutton R.J."/>
        </authorList>
    </citation>
    <scope>NUCLEOTIDE SEQUENCE [LARGE SCALE GENOMIC DNA]</scope>
    <source>
        <strain evidence="20 21">JB196</strain>
    </source>
</reference>
<sequence length="805" mass="87508">MKFNESWLREWVNPARSYGQIATDELTHQITMAGLEVDDVLPVAGSFTGVKVGKVVECGQHPDADKLRVTKVDVGAEELLDIVCGASNCRQGINVAVATVGAVLPGDFKIKKAKLRGQPSHGMLCSFTELGIDVESDGIMELADDAVIGTDFREFLGLDDVTIDVDLTANRADCFSVRGMAREVGVLNRADVIEPSVNAITPSIDDTVSIEVKAPVACPRYLGRVIKNVNAKAQTPLWMQEKLRRCGIRSIDPVVDITNFVLLEQGQPMHAFDLTKIEGGIVVRMAEQDEKLTLLDGTEAKLNADTLVVADHNKALAIAGIFGGEKSGVTAETKDVLLECAFFAPDHIRGRARSYGLHTDSSMRFERGVDYALQASAMERATELLVEICGGEVAPVVTVESEADLPKPNKVALRRTKLDNLLGHHIADSDVVEILERLGMTVEATSLENGAEGWTAVAPTWRFDIAIEQDLIEEVGRIYGYDNIPNQAPVAALSMNDHKEANLPLKRVRNLLVDRGFQEAITYSFVEPEQQKLIVPGVEPLILPFPISVEMSAMRLGLIQGLLNTVVHNQKRQQPRVRLFEYGLRFIPCESAENGMRQEPMLAGVIAGTRSEEHWDIETNTVDFFDLKGDLEAVLELTSNEIAYSFEPVSHPALHPGQSAAIVVDGEPVGVIGTVHPELERKFGLNGRTIVFEIEWSAIDSRVIPEAVSLSKFPANRRDIAVVVKEDVASGDIVNACLANGGELLTGAKLFDVYRGKGVEEGNKSLAIALSLQSTERTLEDADIAASVDAIVAALSDQFGASLRD</sequence>
<dbReference type="InterPro" id="IPR045060">
    <property type="entry name" value="Phe-tRNA-ligase_IIc_bsu"/>
</dbReference>
<evidence type="ECO:0000256" key="10">
    <source>
        <dbReference type="ARBA" id="ARBA00022842"/>
    </source>
</evidence>
<evidence type="ECO:0000256" key="5">
    <source>
        <dbReference type="ARBA" id="ARBA00022555"/>
    </source>
</evidence>
<dbReference type="FunFam" id="3.30.70.380:FF:000001">
    <property type="entry name" value="Phenylalanine--tRNA ligase beta subunit"/>
    <property type="match status" value="1"/>
</dbReference>
<dbReference type="CDD" id="cd00769">
    <property type="entry name" value="PheRS_beta_core"/>
    <property type="match status" value="1"/>
</dbReference>
<dbReference type="Gene3D" id="3.30.930.10">
    <property type="entry name" value="Bira Bifunctional Protein, Domain 2"/>
    <property type="match status" value="1"/>
</dbReference>
<evidence type="ECO:0000256" key="13">
    <source>
        <dbReference type="ARBA" id="ARBA00023146"/>
    </source>
</evidence>
<keyword evidence="21" id="KW-1185">Reference proteome</keyword>
<dbReference type="GO" id="GO:0005524">
    <property type="term" value="F:ATP binding"/>
    <property type="evidence" value="ECO:0007669"/>
    <property type="project" value="UniProtKB-UniRule"/>
</dbReference>
<dbReference type="FunFam" id="3.30.56.10:FF:000002">
    <property type="entry name" value="Phenylalanine--tRNA ligase beta subunit"/>
    <property type="match status" value="1"/>
</dbReference>
<dbReference type="NCBIfam" id="TIGR00472">
    <property type="entry name" value="pheT_bact"/>
    <property type="match status" value="1"/>
</dbReference>
<keyword evidence="13 15" id="KW-0030">Aminoacyl-tRNA synthetase</keyword>
<keyword evidence="12 15" id="KW-0648">Protein biosynthesis</keyword>
<dbReference type="RefSeq" id="WP_086963323.1">
    <property type="nucleotide sequence ID" value="NZ_AP018680.1"/>
</dbReference>
<dbReference type="CDD" id="cd02796">
    <property type="entry name" value="tRNA_bind_bactPheRS"/>
    <property type="match status" value="1"/>
</dbReference>
<dbReference type="SMART" id="SM00896">
    <property type="entry name" value="FDX-ACB"/>
    <property type="match status" value="1"/>
</dbReference>
<keyword evidence="4 15" id="KW-0963">Cytoplasm</keyword>
<evidence type="ECO:0000256" key="11">
    <source>
        <dbReference type="ARBA" id="ARBA00022884"/>
    </source>
</evidence>
<keyword evidence="10 15" id="KW-0460">Magnesium</keyword>
<keyword evidence="11 16" id="KW-0694">RNA-binding</keyword>
<evidence type="ECO:0000256" key="9">
    <source>
        <dbReference type="ARBA" id="ARBA00022840"/>
    </source>
</evidence>
<dbReference type="SUPFAM" id="SSF56037">
    <property type="entry name" value="PheT/TilS domain"/>
    <property type="match status" value="1"/>
</dbReference>
<dbReference type="SMART" id="SM00873">
    <property type="entry name" value="B3_4"/>
    <property type="match status" value="1"/>
</dbReference>
<evidence type="ECO:0000256" key="16">
    <source>
        <dbReference type="PROSITE-ProRule" id="PRU00209"/>
    </source>
</evidence>
<dbReference type="InterPro" id="IPR012340">
    <property type="entry name" value="NA-bd_OB-fold"/>
</dbReference>
<dbReference type="GO" id="GO:0000049">
    <property type="term" value="F:tRNA binding"/>
    <property type="evidence" value="ECO:0007669"/>
    <property type="project" value="UniProtKB-UniRule"/>
</dbReference>
<evidence type="ECO:0000256" key="6">
    <source>
        <dbReference type="ARBA" id="ARBA00022598"/>
    </source>
</evidence>
<dbReference type="FunFam" id="3.30.930.10:FF:000022">
    <property type="entry name" value="Phenylalanine--tRNA ligase beta subunit"/>
    <property type="match status" value="1"/>
</dbReference>
<dbReference type="Pfam" id="PF17759">
    <property type="entry name" value="tRNA_synthFbeta"/>
    <property type="match status" value="1"/>
</dbReference>
<dbReference type="Gene3D" id="2.40.50.140">
    <property type="entry name" value="Nucleic acid-binding proteins"/>
    <property type="match status" value="1"/>
</dbReference>
<evidence type="ECO:0000259" key="19">
    <source>
        <dbReference type="PROSITE" id="PS51483"/>
    </source>
</evidence>
<evidence type="ECO:0000313" key="21">
    <source>
        <dbReference type="Proteomes" id="UP000252479"/>
    </source>
</evidence>
<comment type="catalytic activity">
    <reaction evidence="14 15">
        <text>tRNA(Phe) + L-phenylalanine + ATP = L-phenylalanyl-tRNA(Phe) + AMP + diphosphate + H(+)</text>
        <dbReference type="Rhea" id="RHEA:19413"/>
        <dbReference type="Rhea" id="RHEA-COMP:9668"/>
        <dbReference type="Rhea" id="RHEA-COMP:9699"/>
        <dbReference type="ChEBI" id="CHEBI:15378"/>
        <dbReference type="ChEBI" id="CHEBI:30616"/>
        <dbReference type="ChEBI" id="CHEBI:33019"/>
        <dbReference type="ChEBI" id="CHEBI:58095"/>
        <dbReference type="ChEBI" id="CHEBI:78442"/>
        <dbReference type="ChEBI" id="CHEBI:78531"/>
        <dbReference type="ChEBI" id="CHEBI:456215"/>
        <dbReference type="EC" id="6.1.1.20"/>
    </reaction>
</comment>
<comment type="caution">
    <text evidence="20">The sequence shown here is derived from an EMBL/GenBank/DDBJ whole genome shotgun (WGS) entry which is preliminary data.</text>
</comment>
<dbReference type="Pfam" id="PF01588">
    <property type="entry name" value="tRNA_bind"/>
    <property type="match status" value="1"/>
</dbReference>
<dbReference type="Proteomes" id="UP000252479">
    <property type="component" value="Unassembled WGS sequence"/>
</dbReference>
<dbReference type="InterPro" id="IPR045864">
    <property type="entry name" value="aa-tRNA-synth_II/BPL/LPL"/>
</dbReference>
<feature type="binding site" evidence="15">
    <location>
        <position position="470"/>
    </location>
    <ligand>
        <name>Mg(2+)</name>
        <dbReference type="ChEBI" id="CHEBI:18420"/>
        <note>shared with alpha subunit</note>
    </ligand>
</feature>
<proteinExistence type="inferred from homology"/>
<dbReference type="Pfam" id="PF03483">
    <property type="entry name" value="B3_4"/>
    <property type="match status" value="1"/>
</dbReference>
<protein>
    <recommendedName>
        <fullName evidence="15">Phenylalanine--tRNA ligase beta subunit</fullName>
        <ecNumber evidence="15">6.1.1.20</ecNumber>
    </recommendedName>
    <alternativeName>
        <fullName evidence="15">Phenylalanyl-tRNA synthetase beta subunit</fullName>
        <shortName evidence="15">PheRS</shortName>
    </alternativeName>
</protein>
<feature type="binding site" evidence="15">
    <location>
        <position position="474"/>
    </location>
    <ligand>
        <name>Mg(2+)</name>
        <dbReference type="ChEBI" id="CHEBI:18420"/>
        <note>shared with alpha subunit</note>
    </ligand>
</feature>
<dbReference type="SUPFAM" id="SSF54991">
    <property type="entry name" value="Anticodon-binding domain of PheRS"/>
    <property type="match status" value="1"/>
</dbReference>
<dbReference type="PANTHER" id="PTHR10947">
    <property type="entry name" value="PHENYLALANYL-TRNA SYNTHETASE BETA CHAIN AND LEUCINE-RICH REPEAT-CONTAINING PROTEIN 47"/>
    <property type="match status" value="1"/>
</dbReference>
<evidence type="ECO:0000256" key="15">
    <source>
        <dbReference type="HAMAP-Rule" id="MF_00283"/>
    </source>
</evidence>
<evidence type="ECO:0000259" key="18">
    <source>
        <dbReference type="PROSITE" id="PS51447"/>
    </source>
</evidence>
<evidence type="ECO:0000256" key="2">
    <source>
        <dbReference type="ARBA" id="ARBA00008653"/>
    </source>
</evidence>
<keyword evidence="9 15" id="KW-0067">ATP-binding</keyword>
<dbReference type="HAMAP" id="MF_00283">
    <property type="entry name" value="Phe_tRNA_synth_beta1"/>
    <property type="match status" value="1"/>
</dbReference>
<organism evidence="20 21">
    <name type="scientific">Vibrio casei</name>
    <dbReference type="NCBI Taxonomy" id="673372"/>
    <lineage>
        <taxon>Bacteria</taxon>
        <taxon>Pseudomonadati</taxon>
        <taxon>Pseudomonadota</taxon>
        <taxon>Gammaproteobacteria</taxon>
        <taxon>Vibrionales</taxon>
        <taxon>Vibrionaceae</taxon>
        <taxon>Vibrio</taxon>
    </lineage>
</organism>
<accession>A0A368LMX2</accession>
<evidence type="ECO:0000256" key="3">
    <source>
        <dbReference type="ARBA" id="ARBA00011209"/>
    </source>
</evidence>
<feature type="binding site" evidence="15">
    <location>
        <position position="473"/>
    </location>
    <ligand>
        <name>Mg(2+)</name>
        <dbReference type="ChEBI" id="CHEBI:18420"/>
        <note>shared with alpha subunit</note>
    </ligand>
</feature>
<dbReference type="PANTHER" id="PTHR10947:SF0">
    <property type="entry name" value="PHENYLALANINE--TRNA LIGASE BETA SUBUNIT"/>
    <property type="match status" value="1"/>
</dbReference>
<dbReference type="GO" id="GO:0009328">
    <property type="term" value="C:phenylalanine-tRNA ligase complex"/>
    <property type="evidence" value="ECO:0007669"/>
    <property type="project" value="TreeGrafter"/>
</dbReference>
<dbReference type="OrthoDB" id="9805455at2"/>
<dbReference type="NCBIfam" id="NF045760">
    <property type="entry name" value="YtpR"/>
    <property type="match status" value="1"/>
</dbReference>
<dbReference type="PROSITE" id="PS50886">
    <property type="entry name" value="TRBD"/>
    <property type="match status" value="1"/>
</dbReference>
<gene>
    <name evidence="15" type="primary">pheT</name>
    <name evidence="20" type="ORF">CIK83_05915</name>
</gene>
<dbReference type="InterPro" id="IPR005147">
    <property type="entry name" value="tRNA_synthase_B5-dom"/>
</dbReference>
<dbReference type="Gene3D" id="3.30.56.10">
    <property type="match status" value="2"/>
</dbReference>
<feature type="domain" description="B5" evidence="19">
    <location>
        <begin position="406"/>
        <end position="486"/>
    </location>
</feature>
<dbReference type="GO" id="GO:0000287">
    <property type="term" value="F:magnesium ion binding"/>
    <property type="evidence" value="ECO:0007669"/>
    <property type="project" value="UniProtKB-UniRule"/>
</dbReference>
<dbReference type="InterPro" id="IPR036690">
    <property type="entry name" value="Fdx_antiC-bd_sf"/>
</dbReference>
<dbReference type="SUPFAM" id="SSF50249">
    <property type="entry name" value="Nucleic acid-binding proteins"/>
    <property type="match status" value="1"/>
</dbReference>
<dbReference type="InterPro" id="IPR020825">
    <property type="entry name" value="Phe-tRNA_synthase-like_B3/B4"/>
</dbReference>
<dbReference type="SUPFAM" id="SSF46955">
    <property type="entry name" value="Putative DNA-binding domain"/>
    <property type="match status" value="1"/>
</dbReference>
<dbReference type="AlphaFoldDB" id="A0A368LMX2"/>
<dbReference type="FunFam" id="2.40.50.140:FF:000045">
    <property type="entry name" value="Phenylalanine--tRNA ligase beta subunit"/>
    <property type="match status" value="1"/>
</dbReference>
<dbReference type="InterPro" id="IPR005121">
    <property type="entry name" value="Fdx_antiC-bd"/>
</dbReference>
<dbReference type="InterPro" id="IPR005146">
    <property type="entry name" value="B3/B4_tRNA-bd"/>
</dbReference>
<keyword evidence="7 15" id="KW-0479">Metal-binding</keyword>
<evidence type="ECO:0000256" key="8">
    <source>
        <dbReference type="ARBA" id="ARBA00022741"/>
    </source>
</evidence>
<dbReference type="InterPro" id="IPR009061">
    <property type="entry name" value="DNA-bd_dom_put_sf"/>
</dbReference>
<dbReference type="Pfam" id="PF03147">
    <property type="entry name" value="FDX-ACB"/>
    <property type="match status" value="1"/>
</dbReference>
<dbReference type="InterPro" id="IPR002547">
    <property type="entry name" value="tRNA-bd_dom"/>
</dbReference>
<dbReference type="InterPro" id="IPR041616">
    <property type="entry name" value="PheRS_beta_core"/>
</dbReference>
<keyword evidence="5 16" id="KW-0820">tRNA-binding</keyword>
<dbReference type="GO" id="GO:0006432">
    <property type="term" value="P:phenylalanyl-tRNA aminoacylation"/>
    <property type="evidence" value="ECO:0007669"/>
    <property type="project" value="UniProtKB-UniRule"/>
</dbReference>
<name>A0A368LMX2_9VIBR</name>
<dbReference type="FunFam" id="3.50.40.10:FF:000001">
    <property type="entry name" value="Phenylalanine--tRNA ligase beta subunit"/>
    <property type="match status" value="1"/>
</dbReference>
<evidence type="ECO:0000256" key="1">
    <source>
        <dbReference type="ARBA" id="ARBA00004496"/>
    </source>
</evidence>
<evidence type="ECO:0000256" key="7">
    <source>
        <dbReference type="ARBA" id="ARBA00022723"/>
    </source>
</evidence>
<evidence type="ECO:0000256" key="4">
    <source>
        <dbReference type="ARBA" id="ARBA00022490"/>
    </source>
</evidence>
<comment type="cofactor">
    <cofactor evidence="15">
        <name>Mg(2+)</name>
        <dbReference type="ChEBI" id="CHEBI:18420"/>
    </cofactor>
    <text evidence="15">Binds 2 magnesium ions per tetramer.</text>
</comment>
<evidence type="ECO:0000259" key="17">
    <source>
        <dbReference type="PROSITE" id="PS50886"/>
    </source>
</evidence>
<dbReference type="EMBL" id="QPGL01000001">
    <property type="protein sequence ID" value="RCS73188.1"/>
    <property type="molecule type" value="Genomic_DNA"/>
</dbReference>
<dbReference type="Gene3D" id="3.30.70.380">
    <property type="entry name" value="Ferrodoxin-fold anticodon-binding domain"/>
    <property type="match status" value="1"/>
</dbReference>
<dbReference type="EC" id="6.1.1.20" evidence="15"/>